<evidence type="ECO:0000313" key="2">
    <source>
        <dbReference type="Proteomes" id="UP001246858"/>
    </source>
</evidence>
<evidence type="ECO:0000313" key="1">
    <source>
        <dbReference type="EMBL" id="MDR6786109.1"/>
    </source>
</evidence>
<keyword evidence="1" id="KW-0378">Hydrolase</keyword>
<keyword evidence="1" id="KW-0645">Protease</keyword>
<name>A0ACC6L3N8_9SPHI</name>
<keyword evidence="2" id="KW-1185">Reference proteome</keyword>
<accession>A0ACC6L3N8</accession>
<gene>
    <name evidence="1" type="ORF">J2X78_004701</name>
</gene>
<organism evidence="1 2">
    <name type="scientific">Pedobacter africanus</name>
    <dbReference type="NCBI Taxonomy" id="151894"/>
    <lineage>
        <taxon>Bacteria</taxon>
        <taxon>Pseudomonadati</taxon>
        <taxon>Bacteroidota</taxon>
        <taxon>Sphingobacteriia</taxon>
        <taxon>Sphingobacteriales</taxon>
        <taxon>Sphingobacteriaceae</taxon>
        <taxon>Pedobacter</taxon>
    </lineage>
</organism>
<comment type="caution">
    <text evidence="1">The sequence shown here is derived from an EMBL/GenBank/DDBJ whole genome shotgun (WGS) entry which is preliminary data.</text>
</comment>
<sequence length="315" mass="34271">MKRCLLFGICLWLSVTAVKGQSRGAENEYVKYNEFIGEALREGFMSGKESKSKTIKEIRAASALLVDEKEPMEAVTALKGKSKVLDGEEIFKQRKRSVFIFGKILSSDPKALKFDLSGTAFAIAGDGVCITNYHVLKDLIGKDGPTSKDSIYFLMSADKKIYRIDRILAFSQNNDLAVFKVDTHGEQLSAIPIGRPANTGAPVYCLSHPLGHFYYFSKGIMARNVAVDSLSITYGYNKNGKAPVRMEITADYGVGSSGGPILDKYGNLIGVVTSTHPVGTQGGPGAGSYIQMMVKETIPVKALIDLLGTNLNYKR</sequence>
<reference evidence="1" key="1">
    <citation type="submission" date="2023-07" db="EMBL/GenBank/DDBJ databases">
        <title>Sorghum-associated microbial communities from plants grown in Nebraska, USA.</title>
        <authorList>
            <person name="Schachtman D."/>
        </authorList>
    </citation>
    <scope>NUCLEOTIDE SEQUENCE</scope>
    <source>
        <strain evidence="1">2697</strain>
    </source>
</reference>
<dbReference type="Proteomes" id="UP001246858">
    <property type="component" value="Unassembled WGS sequence"/>
</dbReference>
<protein>
    <submittedName>
        <fullName evidence="1">S1-C subfamily serine protease</fullName>
    </submittedName>
</protein>
<dbReference type="EMBL" id="JAVDTF010000005">
    <property type="protein sequence ID" value="MDR6786109.1"/>
    <property type="molecule type" value="Genomic_DNA"/>
</dbReference>
<proteinExistence type="predicted"/>